<dbReference type="InterPro" id="IPR039150">
    <property type="entry name" value="TEFM"/>
</dbReference>
<keyword evidence="1" id="KW-1185">Reference proteome</keyword>
<protein>
    <submittedName>
        <fullName evidence="2">Transcription elongation factor, mitochondrial-like</fullName>
    </submittedName>
</protein>
<reference evidence="2" key="1">
    <citation type="submission" date="2025-08" db="UniProtKB">
        <authorList>
            <consortium name="RefSeq"/>
        </authorList>
    </citation>
    <scope>IDENTIFICATION</scope>
</reference>
<proteinExistence type="predicted"/>
<dbReference type="Proteomes" id="UP000695022">
    <property type="component" value="Unplaced"/>
</dbReference>
<dbReference type="InterPro" id="IPR010994">
    <property type="entry name" value="RuvA_2-like"/>
</dbReference>
<dbReference type="Gene3D" id="1.10.150.280">
    <property type="entry name" value="AF1531-like domain"/>
    <property type="match status" value="1"/>
</dbReference>
<organism evidence="1 2">
    <name type="scientific">Priapulus caudatus</name>
    <name type="common">Priapulid worm</name>
    <dbReference type="NCBI Taxonomy" id="37621"/>
    <lineage>
        <taxon>Eukaryota</taxon>
        <taxon>Metazoa</taxon>
        <taxon>Ecdysozoa</taxon>
        <taxon>Scalidophora</taxon>
        <taxon>Priapulida</taxon>
        <taxon>Priapulimorpha</taxon>
        <taxon>Priapulimorphida</taxon>
        <taxon>Priapulidae</taxon>
        <taxon>Priapulus</taxon>
    </lineage>
</organism>
<evidence type="ECO:0000313" key="2">
    <source>
        <dbReference type="RefSeq" id="XP_014673944.1"/>
    </source>
</evidence>
<dbReference type="PANTHER" id="PTHR21053:SF2">
    <property type="entry name" value="TRANSCRIPTION ELONGATION FACTOR, MITOCHONDRIAL"/>
    <property type="match status" value="1"/>
</dbReference>
<dbReference type="RefSeq" id="XP_014673944.1">
    <property type="nucleotide sequence ID" value="XM_014818458.1"/>
</dbReference>
<name>A0ABM1EP23_PRICU</name>
<dbReference type="GeneID" id="106814163"/>
<accession>A0ABM1EP23</accession>
<dbReference type="Pfam" id="PF12836">
    <property type="entry name" value="HHH_3"/>
    <property type="match status" value="1"/>
</dbReference>
<gene>
    <name evidence="2" type="primary">LOC106814163</name>
</gene>
<sequence>MSAPVRAWGTQVLKLYYANLNYSLVKFRIARRGSQIGTFRYCFLANIRRTACTKTEFDEIRVKAEQMYSKEEGDIIVNVLNTSTVEELKVYRAISQASAKKILQYRTKRNFQTVSELLNIDRMSFNAVKNICDNVLHGSKEESGKKAIVATCTPAITNRECQNVESLVSMDLQQDWVTFVHMDRQFNVLEWYREPLLGAKPPKYNHALFLQCINNFVRKLPKADIYTFENKVLRYQTQPRLVTLAMNMRTIEAMVTALLSVDVEGDLQQKVYTLKNNVVSQYFQLMVGGERVSGQQVVGKLLEGYTVNDIDLIVPERLRASYQQMMAPQREQMCASLMQALVFYKLVVFKKSKQPS</sequence>
<dbReference type="PANTHER" id="PTHR21053">
    <property type="entry name" value="TRANSCRIPTION ELONGATION FACTOR, MITOCHONDRIAL"/>
    <property type="match status" value="1"/>
</dbReference>
<dbReference type="SUPFAM" id="SSF47781">
    <property type="entry name" value="RuvA domain 2-like"/>
    <property type="match status" value="1"/>
</dbReference>
<evidence type="ECO:0000313" key="1">
    <source>
        <dbReference type="Proteomes" id="UP000695022"/>
    </source>
</evidence>